<proteinExistence type="predicted"/>
<evidence type="ECO:0000313" key="4">
    <source>
        <dbReference type="Proteomes" id="UP001065265"/>
    </source>
</evidence>
<dbReference type="RefSeq" id="WP_265561221.1">
    <property type="nucleotide sequence ID" value="NZ_CP092471.1"/>
</dbReference>
<accession>A0ABY5T5S4</accession>
<protein>
    <submittedName>
        <fullName evidence="3">Arylesterase</fullName>
    </submittedName>
</protein>
<dbReference type="InterPro" id="IPR051532">
    <property type="entry name" value="Ester_Hydrolysis_Enzymes"/>
</dbReference>
<dbReference type="SUPFAM" id="SSF52266">
    <property type="entry name" value="SGNH hydrolase"/>
    <property type="match status" value="1"/>
</dbReference>
<feature type="domain" description="SGNH hydrolase-type esterase" evidence="2">
    <location>
        <begin position="57"/>
        <end position="218"/>
    </location>
</feature>
<dbReference type="Proteomes" id="UP001065265">
    <property type="component" value="Chromosome"/>
</dbReference>
<evidence type="ECO:0000313" key="3">
    <source>
        <dbReference type="EMBL" id="UVI40683.1"/>
    </source>
</evidence>
<gene>
    <name evidence="3" type="ORF">L1F33_07030</name>
</gene>
<sequence>MPVRLPSIGHLSILALFSLAACSQEPEAQGGATLATEAPAAPAEEVAVAGPERVILAFGDSLFAGYGLGEAEGYPERLQTSLRGDGVNARVIDAGVSGDTSAAGAQRLGFVLDGLERKPDLVLLELGGNDLLRGIEPAQTRANFETMLGELQSRDIPVLIMGMRAPPNYGPEFQQAFDGLYRDLAVQYDVELVPFWLESIYRNPSLFQSDRIHPTAAGIDRLVADTGDEVRAALPAN</sequence>
<feature type="signal peptide" evidence="1">
    <location>
        <begin position="1"/>
        <end position="20"/>
    </location>
</feature>
<keyword evidence="1" id="KW-0732">Signal</keyword>
<keyword evidence="4" id="KW-1185">Reference proteome</keyword>
<dbReference type="PANTHER" id="PTHR30383:SF24">
    <property type="entry name" value="THIOESTERASE 1_PROTEASE 1_LYSOPHOSPHOLIPASE L1"/>
    <property type="match status" value="1"/>
</dbReference>
<organism evidence="3 4">
    <name type="scientific">Qipengyuania spongiae</name>
    <dbReference type="NCBI Taxonomy" id="2909673"/>
    <lineage>
        <taxon>Bacteria</taxon>
        <taxon>Pseudomonadati</taxon>
        <taxon>Pseudomonadota</taxon>
        <taxon>Alphaproteobacteria</taxon>
        <taxon>Sphingomonadales</taxon>
        <taxon>Erythrobacteraceae</taxon>
        <taxon>Qipengyuania</taxon>
    </lineage>
</organism>
<dbReference type="Pfam" id="PF13472">
    <property type="entry name" value="Lipase_GDSL_2"/>
    <property type="match status" value="1"/>
</dbReference>
<dbReference type="Gene3D" id="3.40.50.1110">
    <property type="entry name" value="SGNH hydrolase"/>
    <property type="match status" value="1"/>
</dbReference>
<dbReference type="PROSITE" id="PS51257">
    <property type="entry name" value="PROKAR_LIPOPROTEIN"/>
    <property type="match status" value="1"/>
</dbReference>
<evidence type="ECO:0000256" key="1">
    <source>
        <dbReference type="SAM" id="SignalP"/>
    </source>
</evidence>
<dbReference type="EMBL" id="CP092471">
    <property type="protein sequence ID" value="UVI40683.1"/>
    <property type="molecule type" value="Genomic_DNA"/>
</dbReference>
<reference evidence="3" key="1">
    <citation type="submission" date="2022-02" db="EMBL/GenBank/DDBJ databases">
        <title>Qipengyuania spongiae sp. nov., isolated from marine sponge.</title>
        <authorList>
            <person name="Li Z."/>
            <person name="Zhang M."/>
        </authorList>
    </citation>
    <scope>NUCLEOTIDE SEQUENCE</scope>
    <source>
        <strain evidence="3">PHS-Z21</strain>
    </source>
</reference>
<name>A0ABY5T5S4_9SPHN</name>
<dbReference type="PANTHER" id="PTHR30383">
    <property type="entry name" value="THIOESTERASE 1/PROTEASE 1/LYSOPHOSPHOLIPASE L1"/>
    <property type="match status" value="1"/>
</dbReference>
<dbReference type="InterPro" id="IPR036514">
    <property type="entry name" value="SGNH_hydro_sf"/>
</dbReference>
<dbReference type="CDD" id="cd01822">
    <property type="entry name" value="Lysophospholipase_L1_like"/>
    <property type="match status" value="1"/>
</dbReference>
<evidence type="ECO:0000259" key="2">
    <source>
        <dbReference type="Pfam" id="PF13472"/>
    </source>
</evidence>
<feature type="chain" id="PRO_5047115546" evidence="1">
    <location>
        <begin position="21"/>
        <end position="237"/>
    </location>
</feature>
<dbReference type="InterPro" id="IPR013830">
    <property type="entry name" value="SGNH_hydro"/>
</dbReference>